<evidence type="ECO:0000256" key="1">
    <source>
        <dbReference type="ARBA" id="ARBA00022450"/>
    </source>
</evidence>
<dbReference type="PANTHER" id="PTHR43775">
    <property type="entry name" value="FATTY ACID SYNTHASE"/>
    <property type="match status" value="1"/>
</dbReference>
<feature type="non-terminal residue" evidence="4">
    <location>
        <position position="133"/>
    </location>
</feature>
<accession>A0ABU2LGI0</accession>
<proteinExistence type="predicted"/>
<name>A0ABU2LGI0_9ACTN</name>
<dbReference type="InterPro" id="IPR013968">
    <property type="entry name" value="PKS_KR"/>
</dbReference>
<dbReference type="EMBL" id="JAVREN010000133">
    <property type="protein sequence ID" value="MDT0310700.1"/>
    <property type="molecule type" value="Genomic_DNA"/>
</dbReference>
<reference evidence="5" key="1">
    <citation type="submission" date="2023-07" db="EMBL/GenBank/DDBJ databases">
        <title>30 novel species of actinomycetes from the DSMZ collection.</title>
        <authorList>
            <person name="Nouioui I."/>
        </authorList>
    </citation>
    <scope>NUCLEOTIDE SEQUENCE [LARGE SCALE GENOMIC DNA]</scope>
    <source>
        <strain evidence="5">DSM 44917</strain>
    </source>
</reference>
<dbReference type="Proteomes" id="UP001183388">
    <property type="component" value="Unassembled WGS sequence"/>
</dbReference>
<organism evidence="4 5">
    <name type="scientific">Streptomyces boetiae</name>
    <dbReference type="NCBI Taxonomy" id="3075541"/>
    <lineage>
        <taxon>Bacteria</taxon>
        <taxon>Bacillati</taxon>
        <taxon>Actinomycetota</taxon>
        <taxon>Actinomycetes</taxon>
        <taxon>Kitasatosporales</taxon>
        <taxon>Streptomycetaceae</taxon>
        <taxon>Streptomyces</taxon>
    </lineage>
</organism>
<dbReference type="RefSeq" id="WP_311633650.1">
    <property type="nucleotide sequence ID" value="NZ_JAVREN010000133.1"/>
</dbReference>
<feature type="domain" description="Ketoreductase (KR)" evidence="3">
    <location>
        <begin position="3"/>
        <end position="69"/>
    </location>
</feature>
<keyword evidence="1" id="KW-0596">Phosphopantetheine</keyword>
<keyword evidence="2" id="KW-0597">Phosphoprotein</keyword>
<dbReference type="InterPro" id="IPR036291">
    <property type="entry name" value="NAD(P)-bd_dom_sf"/>
</dbReference>
<evidence type="ECO:0000313" key="5">
    <source>
        <dbReference type="Proteomes" id="UP001183388"/>
    </source>
</evidence>
<dbReference type="InterPro" id="IPR050091">
    <property type="entry name" value="PKS_NRPS_Biosynth_Enz"/>
</dbReference>
<evidence type="ECO:0000313" key="4">
    <source>
        <dbReference type="EMBL" id="MDT0310700.1"/>
    </source>
</evidence>
<sequence length="133" mass="14445">QLRGAWHLHESTPDQPLDRFCSFSSAAALVGSPGQGAYASANSWLDAFAHWRKAQGLPATAIAWGAWSEFGQGQKLAQDEAMAIQPDDGAYAFDSLLRHDRNHTGYAPVAGAPWLASFAQTRPFAEAFRNLDK</sequence>
<dbReference type="Gene3D" id="3.40.50.720">
    <property type="entry name" value="NAD(P)-binding Rossmann-like Domain"/>
    <property type="match status" value="1"/>
</dbReference>
<evidence type="ECO:0000256" key="2">
    <source>
        <dbReference type="ARBA" id="ARBA00022553"/>
    </source>
</evidence>
<feature type="non-terminal residue" evidence="4">
    <location>
        <position position="1"/>
    </location>
</feature>
<dbReference type="SUPFAM" id="SSF51735">
    <property type="entry name" value="NAD(P)-binding Rossmann-fold domains"/>
    <property type="match status" value="1"/>
</dbReference>
<dbReference type="Pfam" id="PF08659">
    <property type="entry name" value="KR"/>
    <property type="match status" value="1"/>
</dbReference>
<gene>
    <name evidence="4" type="ORF">RM780_27715</name>
</gene>
<keyword evidence="5" id="KW-1185">Reference proteome</keyword>
<dbReference type="PANTHER" id="PTHR43775:SF37">
    <property type="entry name" value="SI:DKEY-61P9.11"/>
    <property type="match status" value="1"/>
</dbReference>
<protein>
    <submittedName>
        <fullName evidence="4">KR domain-containing protein</fullName>
    </submittedName>
</protein>
<evidence type="ECO:0000259" key="3">
    <source>
        <dbReference type="Pfam" id="PF08659"/>
    </source>
</evidence>
<comment type="caution">
    <text evidence="4">The sequence shown here is derived from an EMBL/GenBank/DDBJ whole genome shotgun (WGS) entry which is preliminary data.</text>
</comment>